<comment type="pathway">
    <text evidence="1">Cell wall biogenesis; peptidoglycan biosynthesis.</text>
</comment>
<dbReference type="HAMAP" id="MF_02077">
    <property type="entry name" value="Amj_flippase"/>
    <property type="match status" value="1"/>
</dbReference>
<dbReference type="InterPro" id="IPR021260">
    <property type="entry name" value="Amj"/>
</dbReference>
<keyword evidence="1" id="KW-1133">Transmembrane helix</keyword>
<evidence type="ECO:0000256" key="1">
    <source>
        <dbReference type="HAMAP-Rule" id="MF_02077"/>
    </source>
</evidence>
<comment type="similarity">
    <text evidence="1">Belongs to the Amj family.</text>
</comment>
<comment type="subcellular location">
    <subcellularLocation>
        <location evidence="1">Cell membrane</location>
        <topology evidence="1">Multi-pass membrane protein</topology>
    </subcellularLocation>
</comment>
<feature type="transmembrane region" description="Helical" evidence="1">
    <location>
        <begin position="77"/>
        <end position="99"/>
    </location>
</feature>
<dbReference type="Proteomes" id="UP000197097">
    <property type="component" value="Unassembled WGS sequence"/>
</dbReference>
<organism evidence="2 3">
    <name type="scientific">Sphingopyxis witflariensis</name>
    <dbReference type="NCBI Taxonomy" id="173675"/>
    <lineage>
        <taxon>Bacteria</taxon>
        <taxon>Pseudomonadati</taxon>
        <taxon>Pseudomonadota</taxon>
        <taxon>Alphaproteobacteria</taxon>
        <taxon>Sphingomonadales</taxon>
        <taxon>Sphingomonadaceae</taxon>
        <taxon>Sphingopyxis</taxon>
    </lineage>
</organism>
<dbReference type="GO" id="GO:0071555">
    <property type="term" value="P:cell wall organization"/>
    <property type="evidence" value="ECO:0007669"/>
    <property type="project" value="UniProtKB-KW"/>
</dbReference>
<dbReference type="EMBL" id="NISJ01000007">
    <property type="protein sequence ID" value="OWQ95342.1"/>
    <property type="molecule type" value="Genomic_DNA"/>
</dbReference>
<keyword evidence="1" id="KW-0813">Transport</keyword>
<dbReference type="GO" id="GO:0005886">
    <property type="term" value="C:plasma membrane"/>
    <property type="evidence" value="ECO:0007669"/>
    <property type="project" value="UniProtKB-SubCell"/>
</dbReference>
<dbReference type="Pfam" id="PF10997">
    <property type="entry name" value="Amj"/>
    <property type="match status" value="1"/>
</dbReference>
<reference evidence="2 3" key="1">
    <citation type="journal article" date="2002" name="Int. J. Syst. Evol. Microbiol.">
        <title>Sphingopyxis witflariensis sp. nov., isolated from activated sludge.</title>
        <authorList>
            <person name="Kampfer P."/>
            <person name="Witzenberger R."/>
            <person name="Denner E.B."/>
            <person name="Busse H.J."/>
            <person name="Neef A."/>
        </authorList>
    </citation>
    <scope>NUCLEOTIDE SEQUENCE [LARGE SCALE GENOMIC DNA]</scope>
    <source>
        <strain evidence="2 3">DSM 14551</strain>
    </source>
</reference>
<evidence type="ECO:0000313" key="3">
    <source>
        <dbReference type="Proteomes" id="UP000197097"/>
    </source>
</evidence>
<accession>A0A246JS48</accession>
<name>A0A246JS48_9SPHN</name>
<gene>
    <name evidence="1" type="primary">amj</name>
    <name evidence="2" type="ORF">CDQ91_13740</name>
</gene>
<dbReference type="GO" id="GO:0015648">
    <property type="term" value="F:lipid-linked peptidoglycan transporter activity"/>
    <property type="evidence" value="ECO:0007669"/>
    <property type="project" value="UniProtKB-UniRule"/>
</dbReference>
<comment type="caution">
    <text evidence="2">The sequence shown here is derived from an EMBL/GenBank/DDBJ whole genome shotgun (WGS) entry which is preliminary data.</text>
</comment>
<feature type="transmembrane region" description="Helical" evidence="1">
    <location>
        <begin position="156"/>
        <end position="180"/>
    </location>
</feature>
<feature type="transmembrane region" description="Helical" evidence="1">
    <location>
        <begin position="37"/>
        <end position="57"/>
    </location>
</feature>
<keyword evidence="1" id="KW-0472">Membrane</keyword>
<evidence type="ECO:0000313" key="2">
    <source>
        <dbReference type="EMBL" id="OWQ95342.1"/>
    </source>
</evidence>
<sequence length="268" mass="28863">MIDLPLIVILLLTGFINLIGALAYAARIAGVRTRRIAMSFALFNILVLFSRTSNSFLGPFLAKRIETRIHDGSGASLFIDMQFVLAAASIATLVGILLVPTGQRMFAVAIGWYQTNRSTTKLALKAASPSGLRTFRRSLSFPSLAHLRGWRMPKGIGWGVLIANCLAQSLLAVGVVASLYAGYLAPEFRVTASQLSALINGFATILLFAFIDPQLSVMTDDAVEGKVDEADFRRAITLISLSRLAGTILAQFLLLPAALLIAYVAVYV</sequence>
<feature type="transmembrane region" description="Helical" evidence="1">
    <location>
        <begin position="6"/>
        <end position="25"/>
    </location>
</feature>
<keyword evidence="1" id="KW-0573">Peptidoglycan synthesis</keyword>
<keyword evidence="3" id="KW-1185">Reference proteome</keyword>
<keyword evidence="1" id="KW-1003">Cell membrane</keyword>
<feature type="transmembrane region" description="Helical" evidence="1">
    <location>
        <begin position="244"/>
        <end position="266"/>
    </location>
</feature>
<keyword evidence="1" id="KW-0133">Cell shape</keyword>
<dbReference type="OrthoDB" id="7888986at2"/>
<dbReference type="AlphaFoldDB" id="A0A246JS48"/>
<keyword evidence="1" id="KW-0812">Transmembrane</keyword>
<dbReference type="RefSeq" id="WP_088473303.1">
    <property type="nucleotide sequence ID" value="NZ_NISJ01000007.1"/>
</dbReference>
<keyword evidence="1" id="KW-0961">Cell wall biogenesis/degradation</keyword>
<dbReference type="GO" id="GO:0009252">
    <property type="term" value="P:peptidoglycan biosynthetic process"/>
    <property type="evidence" value="ECO:0007669"/>
    <property type="project" value="UniProtKB-UniRule"/>
</dbReference>
<comment type="function">
    <text evidence="1">Involved in peptidoglycan biosynthesis. Transports lipid-linked peptidoglycan precursors from the inner to the outer leaflet of the cytoplasmic membrane.</text>
</comment>
<dbReference type="UniPathway" id="UPA00219"/>
<feature type="transmembrane region" description="Helical" evidence="1">
    <location>
        <begin position="192"/>
        <end position="211"/>
    </location>
</feature>
<proteinExistence type="inferred from homology"/>
<dbReference type="GO" id="GO:0008360">
    <property type="term" value="P:regulation of cell shape"/>
    <property type="evidence" value="ECO:0007669"/>
    <property type="project" value="UniProtKB-KW"/>
</dbReference>
<protein>
    <recommendedName>
        <fullName evidence="1">Lipid II flippase Amj</fullName>
    </recommendedName>
</protein>